<dbReference type="FunFam" id="2.70.170.10:FF:000028">
    <property type="entry name" value="AcetylCholine Receptor"/>
    <property type="match status" value="1"/>
</dbReference>
<keyword evidence="4 5" id="KW-0472">Membrane</keyword>
<feature type="domain" description="Neurotransmitter-gated ion-channel ligand-binding" evidence="7">
    <location>
        <begin position="53"/>
        <end position="262"/>
    </location>
</feature>
<evidence type="ECO:0000256" key="2">
    <source>
        <dbReference type="ARBA" id="ARBA00022692"/>
    </source>
</evidence>
<evidence type="ECO:0000256" key="3">
    <source>
        <dbReference type="ARBA" id="ARBA00022989"/>
    </source>
</evidence>
<keyword evidence="6" id="KW-0732">Signal</keyword>
<dbReference type="Gene3D" id="1.20.58.390">
    <property type="entry name" value="Neurotransmitter-gated ion-channel transmembrane domain"/>
    <property type="match status" value="1"/>
</dbReference>
<keyword evidence="9" id="KW-1185">Reference proteome</keyword>
<dbReference type="GO" id="GO:0004888">
    <property type="term" value="F:transmembrane signaling receptor activity"/>
    <property type="evidence" value="ECO:0007669"/>
    <property type="project" value="InterPro"/>
</dbReference>
<dbReference type="SUPFAM" id="SSF63712">
    <property type="entry name" value="Nicotinic receptor ligand binding domain-like"/>
    <property type="match status" value="1"/>
</dbReference>
<feature type="chain" id="PRO_5008897784" description="Neurotransmitter-gated ion-channel ligand-binding domain-containing protein" evidence="6">
    <location>
        <begin position="27"/>
        <end position="441"/>
    </location>
</feature>
<proteinExistence type="predicted"/>
<dbReference type="Gene3D" id="2.70.170.10">
    <property type="entry name" value="Neurotransmitter-gated ion-channel ligand-binding domain"/>
    <property type="match status" value="1"/>
</dbReference>
<comment type="caution">
    <text evidence="8">The sequence shown here is derived from an EMBL/GenBank/DDBJ whole genome shotgun (WGS) entry which is preliminary data.</text>
</comment>
<gene>
    <name evidence="8" type="primary">RvY_04750-1</name>
    <name evidence="8" type="synonym">RvY_04750.1</name>
    <name evidence="8" type="ORF">RvY_04750</name>
</gene>
<dbReference type="PANTHER" id="PTHR18945">
    <property type="entry name" value="NEUROTRANSMITTER GATED ION CHANNEL"/>
    <property type="match status" value="1"/>
</dbReference>
<name>A0A1D1UYC3_RAMVA</name>
<feature type="transmembrane region" description="Helical" evidence="5">
    <location>
        <begin position="417"/>
        <end position="440"/>
    </location>
</feature>
<keyword evidence="2 5" id="KW-0812">Transmembrane</keyword>
<dbReference type="STRING" id="947166.A0A1D1UYC3"/>
<dbReference type="PRINTS" id="PR00252">
    <property type="entry name" value="NRIONCHANNEL"/>
</dbReference>
<dbReference type="SUPFAM" id="SSF90112">
    <property type="entry name" value="Neurotransmitter-gated ion-channel transmembrane pore"/>
    <property type="match status" value="1"/>
</dbReference>
<dbReference type="InterPro" id="IPR036734">
    <property type="entry name" value="Neur_chan_lig-bd_sf"/>
</dbReference>
<evidence type="ECO:0000256" key="6">
    <source>
        <dbReference type="SAM" id="SignalP"/>
    </source>
</evidence>
<dbReference type="GO" id="GO:0016020">
    <property type="term" value="C:membrane"/>
    <property type="evidence" value="ECO:0007669"/>
    <property type="project" value="UniProtKB-SubCell"/>
</dbReference>
<evidence type="ECO:0000313" key="8">
    <source>
        <dbReference type="EMBL" id="GAU92702.1"/>
    </source>
</evidence>
<dbReference type="Pfam" id="PF02931">
    <property type="entry name" value="Neur_chan_LBD"/>
    <property type="match status" value="1"/>
</dbReference>
<dbReference type="OrthoDB" id="410315at2759"/>
<dbReference type="AlphaFoldDB" id="A0A1D1UYC3"/>
<dbReference type="InterPro" id="IPR006202">
    <property type="entry name" value="Neur_chan_lig-bd"/>
</dbReference>
<protein>
    <recommendedName>
        <fullName evidence="7">Neurotransmitter-gated ion-channel ligand-binding domain-containing protein</fullName>
    </recommendedName>
</protein>
<feature type="transmembrane region" description="Helical" evidence="5">
    <location>
        <begin position="293"/>
        <end position="312"/>
    </location>
</feature>
<keyword evidence="3 5" id="KW-1133">Transmembrane helix</keyword>
<dbReference type="GO" id="GO:0005230">
    <property type="term" value="F:extracellular ligand-gated monoatomic ion channel activity"/>
    <property type="evidence" value="ECO:0007669"/>
    <property type="project" value="InterPro"/>
</dbReference>
<accession>A0A1D1UYC3</accession>
<evidence type="ECO:0000313" key="9">
    <source>
        <dbReference type="Proteomes" id="UP000186922"/>
    </source>
</evidence>
<sequence length="441" mass="50799">MLMTMKHDLHSFLWILISSWHQLVLGQGDGSNTSASTFRLDAPRTSGSKSIDNRLFDDLFMEYKKEIRPNFNTSEPLTVELGFTFNRIEFLDEKHQTLTFHATTRMRWTDVRLSWKPEDYSNINDISYASFALWIPDVILANRADPLGSKNFEHVLAHVYYDGQVLLSSPSAFKVYCAMDFGKWPYDIQTCAIEFESFTHDGTQIELQLMPNNGSFAVDVLPYASINEWRVMNVRASKVIKRYECCRGEYHAVYFAVQMQRNQPFYRPLMLTPMVLVLFASWLLFLMPLQSTVKFAIGSFQFVYTAVFAIYLKMTLPPSIEEVPFIVTFTLNVMVLILLALFIETFLLRISLLKCPMPTPVRNLVLDSLARVCCRKKPSGYLKNSGVRVSNGDVVMDHFEMDNGEENLMAHKDQDDWLWLASVFNNIAFAVYVLVSFVLLI</sequence>
<dbReference type="InterPro" id="IPR006201">
    <property type="entry name" value="Neur_channel"/>
</dbReference>
<comment type="subcellular location">
    <subcellularLocation>
        <location evidence="1">Membrane</location>
        <topology evidence="1">Multi-pass membrane protein</topology>
    </subcellularLocation>
</comment>
<feature type="signal peptide" evidence="6">
    <location>
        <begin position="1"/>
        <end position="26"/>
    </location>
</feature>
<reference evidence="8 9" key="1">
    <citation type="journal article" date="2016" name="Nat. Commun.">
        <title>Extremotolerant tardigrade genome and improved radiotolerance of human cultured cells by tardigrade-unique protein.</title>
        <authorList>
            <person name="Hashimoto T."/>
            <person name="Horikawa D.D."/>
            <person name="Saito Y."/>
            <person name="Kuwahara H."/>
            <person name="Kozuka-Hata H."/>
            <person name="Shin-I T."/>
            <person name="Minakuchi Y."/>
            <person name="Ohishi K."/>
            <person name="Motoyama A."/>
            <person name="Aizu T."/>
            <person name="Enomoto A."/>
            <person name="Kondo K."/>
            <person name="Tanaka S."/>
            <person name="Hara Y."/>
            <person name="Koshikawa S."/>
            <person name="Sagara H."/>
            <person name="Miura T."/>
            <person name="Yokobori S."/>
            <person name="Miyagawa K."/>
            <person name="Suzuki Y."/>
            <person name="Kubo T."/>
            <person name="Oyama M."/>
            <person name="Kohara Y."/>
            <person name="Fujiyama A."/>
            <person name="Arakawa K."/>
            <person name="Katayama T."/>
            <person name="Toyoda A."/>
            <person name="Kunieda T."/>
        </authorList>
    </citation>
    <scope>NUCLEOTIDE SEQUENCE [LARGE SCALE GENOMIC DNA]</scope>
    <source>
        <strain evidence="8 9">YOKOZUNA-1</strain>
    </source>
</reference>
<dbReference type="CDD" id="cd18989">
    <property type="entry name" value="LGIC_ECD_cation"/>
    <property type="match status" value="1"/>
</dbReference>
<dbReference type="InterPro" id="IPR038050">
    <property type="entry name" value="Neuro_actylchol_rec"/>
</dbReference>
<evidence type="ECO:0000256" key="1">
    <source>
        <dbReference type="ARBA" id="ARBA00004141"/>
    </source>
</evidence>
<feature type="transmembrane region" description="Helical" evidence="5">
    <location>
        <begin position="265"/>
        <end position="286"/>
    </location>
</feature>
<evidence type="ECO:0000256" key="5">
    <source>
        <dbReference type="SAM" id="Phobius"/>
    </source>
</evidence>
<organism evidence="8 9">
    <name type="scientific">Ramazzottius varieornatus</name>
    <name type="common">Water bear</name>
    <name type="synonym">Tardigrade</name>
    <dbReference type="NCBI Taxonomy" id="947166"/>
    <lineage>
        <taxon>Eukaryota</taxon>
        <taxon>Metazoa</taxon>
        <taxon>Ecdysozoa</taxon>
        <taxon>Tardigrada</taxon>
        <taxon>Eutardigrada</taxon>
        <taxon>Parachela</taxon>
        <taxon>Hypsibioidea</taxon>
        <taxon>Ramazzottiidae</taxon>
        <taxon>Ramazzottius</taxon>
    </lineage>
</organism>
<dbReference type="InterPro" id="IPR036719">
    <property type="entry name" value="Neuro-gated_channel_TM_sf"/>
</dbReference>
<evidence type="ECO:0000256" key="4">
    <source>
        <dbReference type="ARBA" id="ARBA00023136"/>
    </source>
</evidence>
<feature type="transmembrane region" description="Helical" evidence="5">
    <location>
        <begin position="324"/>
        <end position="348"/>
    </location>
</feature>
<dbReference type="EMBL" id="BDGG01000002">
    <property type="protein sequence ID" value="GAU92702.1"/>
    <property type="molecule type" value="Genomic_DNA"/>
</dbReference>
<evidence type="ECO:0000259" key="7">
    <source>
        <dbReference type="Pfam" id="PF02931"/>
    </source>
</evidence>
<dbReference type="Proteomes" id="UP000186922">
    <property type="component" value="Unassembled WGS sequence"/>
</dbReference>